<dbReference type="Pfam" id="PF24809">
    <property type="entry name" value="DUF7708"/>
    <property type="match status" value="1"/>
</dbReference>
<gene>
    <name evidence="2" type="ORF">BU24DRAFT_416589</name>
</gene>
<dbReference type="EMBL" id="ML978066">
    <property type="protein sequence ID" value="KAF2020928.1"/>
    <property type="molecule type" value="Genomic_DNA"/>
</dbReference>
<reference evidence="2" key="1">
    <citation type="journal article" date="2020" name="Stud. Mycol.">
        <title>101 Dothideomycetes genomes: a test case for predicting lifestyles and emergence of pathogens.</title>
        <authorList>
            <person name="Haridas S."/>
            <person name="Albert R."/>
            <person name="Binder M."/>
            <person name="Bloem J."/>
            <person name="Labutti K."/>
            <person name="Salamov A."/>
            <person name="Andreopoulos B."/>
            <person name="Baker S."/>
            <person name="Barry K."/>
            <person name="Bills G."/>
            <person name="Bluhm B."/>
            <person name="Cannon C."/>
            <person name="Castanera R."/>
            <person name="Culley D."/>
            <person name="Daum C."/>
            <person name="Ezra D."/>
            <person name="Gonzalez J."/>
            <person name="Henrissat B."/>
            <person name="Kuo A."/>
            <person name="Liang C."/>
            <person name="Lipzen A."/>
            <person name="Lutzoni F."/>
            <person name="Magnuson J."/>
            <person name="Mondo S."/>
            <person name="Nolan M."/>
            <person name="Ohm R."/>
            <person name="Pangilinan J."/>
            <person name="Park H.-J."/>
            <person name="Ramirez L."/>
            <person name="Alfaro M."/>
            <person name="Sun H."/>
            <person name="Tritt A."/>
            <person name="Yoshinaga Y."/>
            <person name="Zwiers L.-H."/>
            <person name="Turgeon B."/>
            <person name="Goodwin S."/>
            <person name="Spatafora J."/>
            <person name="Crous P."/>
            <person name="Grigoriev I."/>
        </authorList>
    </citation>
    <scope>NUCLEOTIDE SEQUENCE</scope>
    <source>
        <strain evidence="2">CBS 175.79</strain>
    </source>
</reference>
<proteinExistence type="predicted"/>
<protein>
    <recommendedName>
        <fullName evidence="1">DUF7708 domain-containing protein</fullName>
    </recommendedName>
</protein>
<dbReference type="Proteomes" id="UP000799778">
    <property type="component" value="Unassembled WGS sequence"/>
</dbReference>
<dbReference type="InterPro" id="IPR056125">
    <property type="entry name" value="DUF7708"/>
</dbReference>
<dbReference type="GeneID" id="54283894"/>
<feature type="domain" description="DUF7708" evidence="1">
    <location>
        <begin position="27"/>
        <end position="172"/>
    </location>
</feature>
<evidence type="ECO:0000259" key="1">
    <source>
        <dbReference type="Pfam" id="PF24809"/>
    </source>
</evidence>
<evidence type="ECO:0000313" key="3">
    <source>
        <dbReference type="Proteomes" id="UP000799778"/>
    </source>
</evidence>
<name>A0A6A5Y5Z7_9PLEO</name>
<dbReference type="AlphaFoldDB" id="A0A6A5Y5Z7"/>
<dbReference type="RefSeq" id="XP_033389267.1">
    <property type="nucleotide sequence ID" value="XM_033526497.1"/>
</dbReference>
<dbReference type="OrthoDB" id="61900at2759"/>
<keyword evidence="3" id="KW-1185">Reference proteome</keyword>
<evidence type="ECO:0000313" key="2">
    <source>
        <dbReference type="EMBL" id="KAF2020928.1"/>
    </source>
</evidence>
<organism evidence="2 3">
    <name type="scientific">Aaosphaeria arxii CBS 175.79</name>
    <dbReference type="NCBI Taxonomy" id="1450172"/>
    <lineage>
        <taxon>Eukaryota</taxon>
        <taxon>Fungi</taxon>
        <taxon>Dikarya</taxon>
        <taxon>Ascomycota</taxon>
        <taxon>Pezizomycotina</taxon>
        <taxon>Dothideomycetes</taxon>
        <taxon>Pleosporomycetidae</taxon>
        <taxon>Pleosporales</taxon>
        <taxon>Pleosporales incertae sedis</taxon>
        <taxon>Aaosphaeria</taxon>
    </lineage>
</organism>
<accession>A0A6A5Y5Z7</accession>
<sequence length="499" mass="57116">MEDVFSFIEKTKRQYDSESQSRRGVFRWLGKFSARLMYYGQVLDVIAQHHPEYVALAWGAIKFIFMSILNHSQLLAEFTKALACIGDALRQTRLTAELYQTDAIKEAIAQLYAHIMLFFQKAMRWYNRSSVGRAVSAIFEPYELEYKDTVEQIKLCAETVEDIANAASRAETRDINITINLVLAEMRKREVKLALMQEEITKTRYAQCKMEEVVNSTLLVATTNKTITERIDGNIQDMTPRIRDIQFSQILQALDTQSSSRGALPLLQSITQRARASRTPHIDSTEILRSLQDWFSAPRSSFFVVRVGTRAESRARELAGDVITLLQSKDQPVIWRLSSMRGVTEEATGTVTSVIKELISEILRLDPSLINKHPDELNISQYLANHSETEWLNLLQRFLSRLGKCFIIIEAHDLFRINKANQDWMISFLMLFQQLLGHGACLKVLVLAYGTGDMASLKDNECMVKHLRPPTVIPASRKRAVVAAHKRSERGWRRMQPKI</sequence>